<dbReference type="Gene3D" id="3.10.450.40">
    <property type="match status" value="1"/>
</dbReference>
<dbReference type="InterPro" id="IPR007048">
    <property type="entry name" value="IraD/Gp25-like"/>
</dbReference>
<name>A0A1I2PFU9_9GAMM</name>
<evidence type="ECO:0000313" key="3">
    <source>
        <dbReference type="Proteomes" id="UP000198623"/>
    </source>
</evidence>
<feature type="domain" description="IraD/Gp25-like" evidence="1">
    <location>
        <begin position="26"/>
        <end position="108"/>
    </location>
</feature>
<reference evidence="3" key="1">
    <citation type="submission" date="2016-10" db="EMBL/GenBank/DDBJ databases">
        <authorList>
            <person name="Varghese N."/>
            <person name="Submissions S."/>
        </authorList>
    </citation>
    <scope>NUCLEOTIDE SEQUENCE [LARGE SCALE GENOMIC DNA]</scope>
    <source>
        <strain evidence="3">CGMCC 1.10971</strain>
    </source>
</reference>
<evidence type="ECO:0000259" key="1">
    <source>
        <dbReference type="Pfam" id="PF04965"/>
    </source>
</evidence>
<dbReference type="RefSeq" id="WP_090726123.1">
    <property type="nucleotide sequence ID" value="NZ_FOOU01000003.1"/>
</dbReference>
<dbReference type="Proteomes" id="UP000198623">
    <property type="component" value="Unassembled WGS sequence"/>
</dbReference>
<protein>
    <recommendedName>
        <fullName evidence="1">IraD/Gp25-like domain-containing protein</fullName>
    </recommendedName>
</protein>
<organism evidence="2 3">
    <name type="scientific">Neptunomonas qingdaonensis</name>
    <dbReference type="NCBI Taxonomy" id="1045558"/>
    <lineage>
        <taxon>Bacteria</taxon>
        <taxon>Pseudomonadati</taxon>
        <taxon>Pseudomonadota</taxon>
        <taxon>Gammaproteobacteria</taxon>
        <taxon>Oceanospirillales</taxon>
        <taxon>Oceanospirillaceae</taxon>
        <taxon>Neptunomonas</taxon>
    </lineage>
</organism>
<proteinExistence type="predicted"/>
<keyword evidence="3" id="KW-1185">Reference proteome</keyword>
<dbReference type="STRING" id="1045558.SAMN05216175_103414"/>
<evidence type="ECO:0000313" key="2">
    <source>
        <dbReference type="EMBL" id="SFG14410.1"/>
    </source>
</evidence>
<dbReference type="OrthoDB" id="9802846at2"/>
<sequence length="126" mass="14210">MTLHVHFPLQFDGRGRTRDDDEALWIRGLIEQVLFTMPGERVMRPDFGSGLRELVFAPNSPELAATTQFLVQSALQQWMADLITVERVEISAIDASLSVNINYAIRRTGNRYQETFLQETAQGGGI</sequence>
<gene>
    <name evidence="2" type="ORF">SAMN05216175_103414</name>
</gene>
<dbReference type="AlphaFoldDB" id="A0A1I2PFU9"/>
<accession>A0A1I2PFU9</accession>
<dbReference type="SUPFAM" id="SSF160719">
    <property type="entry name" value="gpW/gp25-like"/>
    <property type="match status" value="1"/>
</dbReference>
<dbReference type="EMBL" id="FOOU01000003">
    <property type="protein sequence ID" value="SFG14410.1"/>
    <property type="molecule type" value="Genomic_DNA"/>
</dbReference>
<dbReference type="Pfam" id="PF04965">
    <property type="entry name" value="GPW_gp25"/>
    <property type="match status" value="1"/>
</dbReference>